<dbReference type="Proteomes" id="UP000538292">
    <property type="component" value="Unassembled WGS sequence"/>
</dbReference>
<evidence type="ECO:0000256" key="3">
    <source>
        <dbReference type="ARBA" id="ARBA00022692"/>
    </source>
</evidence>
<accession>A0A7W1XQV1</accession>
<keyword evidence="3 6" id="KW-0812">Transmembrane</keyword>
<feature type="transmembrane region" description="Helical" evidence="6">
    <location>
        <begin position="257"/>
        <end position="284"/>
    </location>
</feature>
<keyword evidence="5 6" id="KW-0472">Membrane</keyword>
<evidence type="ECO:0000313" key="7">
    <source>
        <dbReference type="EMBL" id="MBA4601602.1"/>
    </source>
</evidence>
<dbReference type="InterPro" id="IPR014227">
    <property type="entry name" value="YtvI-like"/>
</dbReference>
<keyword evidence="8" id="KW-1185">Reference proteome</keyword>
<protein>
    <submittedName>
        <fullName evidence="7">Sporulation integral membrane protein YtvI</fullName>
    </submittedName>
</protein>
<evidence type="ECO:0000313" key="8">
    <source>
        <dbReference type="Proteomes" id="UP000538292"/>
    </source>
</evidence>
<gene>
    <name evidence="7" type="primary">ytvI</name>
    <name evidence="7" type="ORF">H2C83_04550</name>
</gene>
<dbReference type="RefSeq" id="WP_181738259.1">
    <property type="nucleotide sequence ID" value="NZ_JACEOL010000014.1"/>
</dbReference>
<evidence type="ECO:0000256" key="1">
    <source>
        <dbReference type="ARBA" id="ARBA00004141"/>
    </source>
</evidence>
<feature type="transmembrane region" description="Helical" evidence="6">
    <location>
        <begin position="175"/>
        <end position="196"/>
    </location>
</feature>
<dbReference type="PANTHER" id="PTHR21716">
    <property type="entry name" value="TRANSMEMBRANE PROTEIN"/>
    <property type="match status" value="1"/>
</dbReference>
<feature type="transmembrane region" description="Helical" evidence="6">
    <location>
        <begin position="291"/>
        <end position="311"/>
    </location>
</feature>
<reference evidence="7 8" key="1">
    <citation type="submission" date="2020-07" db="EMBL/GenBank/DDBJ databases">
        <title>Thermoactinomyces phylogeny.</title>
        <authorList>
            <person name="Dunlap C."/>
        </authorList>
    </citation>
    <scope>NUCLEOTIDE SEQUENCE [LARGE SCALE GENOMIC DNA]</scope>
    <source>
        <strain evidence="7 8">AMNI-1</strain>
    </source>
</reference>
<feature type="transmembrane region" description="Helical" evidence="6">
    <location>
        <begin position="331"/>
        <end position="356"/>
    </location>
</feature>
<dbReference type="GO" id="GO:0016020">
    <property type="term" value="C:membrane"/>
    <property type="evidence" value="ECO:0007669"/>
    <property type="project" value="UniProtKB-SubCell"/>
</dbReference>
<dbReference type="GO" id="GO:0055085">
    <property type="term" value="P:transmembrane transport"/>
    <property type="evidence" value="ECO:0007669"/>
    <property type="project" value="TreeGrafter"/>
</dbReference>
<feature type="transmembrane region" description="Helical" evidence="6">
    <location>
        <begin position="63"/>
        <end position="86"/>
    </location>
</feature>
<organism evidence="7 8">
    <name type="scientific">Thermoactinomyces mirandus</name>
    <dbReference type="NCBI Taxonomy" id="2756294"/>
    <lineage>
        <taxon>Bacteria</taxon>
        <taxon>Bacillati</taxon>
        <taxon>Bacillota</taxon>
        <taxon>Bacilli</taxon>
        <taxon>Bacillales</taxon>
        <taxon>Thermoactinomycetaceae</taxon>
        <taxon>Thermoactinomyces</taxon>
    </lineage>
</organism>
<evidence type="ECO:0000256" key="5">
    <source>
        <dbReference type="ARBA" id="ARBA00023136"/>
    </source>
</evidence>
<feature type="transmembrane region" description="Helical" evidence="6">
    <location>
        <begin position="33"/>
        <end position="51"/>
    </location>
</feature>
<dbReference type="AlphaFoldDB" id="A0A7W1XQV1"/>
<dbReference type="NCBIfam" id="TIGR02872">
    <property type="entry name" value="spore_ytvI"/>
    <property type="match status" value="1"/>
</dbReference>
<dbReference type="Pfam" id="PF01594">
    <property type="entry name" value="AI-2E_transport"/>
    <property type="match status" value="1"/>
</dbReference>
<comment type="caution">
    <text evidence="7">The sequence shown here is derived from an EMBL/GenBank/DDBJ whole genome shotgun (WGS) entry which is preliminary data.</text>
</comment>
<evidence type="ECO:0000256" key="6">
    <source>
        <dbReference type="SAM" id="Phobius"/>
    </source>
</evidence>
<sequence>MVFPQWAGPVLRAFVVIATLFGTYLLISYTMPLVYPFVIGWLIAMLIEPMVKWLERKTRIPRWAAVTMILLLLLSLLLSLVIFLVAEIVVELTKLADFLPAIIEKTGQTFVQMFTQENTDFQRIIDTVQTYLERNPEHEQRISASIQENIGIIANKGTELITEIVAGIGRFISDLPYIITVLVFITLAALFIGLDWPRLRRKIIRIVPKNILKTAKYITADLKRALFGFVRAQITLITITAVIMFIGLTILDVPYAFTIAFIIGLVDLLPYLGVGAVLVPWIIYLFLTGNWYLAIGLTIVYGIIIIFRQFLEPKLVASNVGIDPLLTLISLFVGLKLFGILGLVLGPVTIVILIALHRTHVFQDIWRYIIGNQKWPSRQKYE</sequence>
<comment type="subcellular location">
    <subcellularLocation>
        <location evidence="1">Membrane</location>
        <topology evidence="1">Multi-pass membrane protein</topology>
    </subcellularLocation>
</comment>
<name>A0A7W1XQV1_9BACL</name>
<dbReference type="PANTHER" id="PTHR21716:SF68">
    <property type="entry name" value="TRANSPORT PROTEIN YTVI-RELATED"/>
    <property type="match status" value="1"/>
</dbReference>
<dbReference type="InterPro" id="IPR002549">
    <property type="entry name" value="AI-2E-like"/>
</dbReference>
<keyword evidence="4 6" id="KW-1133">Transmembrane helix</keyword>
<comment type="similarity">
    <text evidence="2">Belongs to the autoinducer-2 exporter (AI-2E) (TC 2.A.86) family.</text>
</comment>
<evidence type="ECO:0000256" key="2">
    <source>
        <dbReference type="ARBA" id="ARBA00009773"/>
    </source>
</evidence>
<feature type="transmembrane region" description="Helical" evidence="6">
    <location>
        <begin position="226"/>
        <end position="251"/>
    </location>
</feature>
<proteinExistence type="inferred from homology"/>
<evidence type="ECO:0000256" key="4">
    <source>
        <dbReference type="ARBA" id="ARBA00022989"/>
    </source>
</evidence>
<dbReference type="EMBL" id="JACEOL010000014">
    <property type="protein sequence ID" value="MBA4601602.1"/>
    <property type="molecule type" value="Genomic_DNA"/>
</dbReference>